<dbReference type="Proteomes" id="UP000038045">
    <property type="component" value="Unplaced"/>
</dbReference>
<organism evidence="1 2">
    <name type="scientific">Parastrongyloides trichosuri</name>
    <name type="common">Possum-specific nematode worm</name>
    <dbReference type="NCBI Taxonomy" id="131310"/>
    <lineage>
        <taxon>Eukaryota</taxon>
        <taxon>Metazoa</taxon>
        <taxon>Ecdysozoa</taxon>
        <taxon>Nematoda</taxon>
        <taxon>Chromadorea</taxon>
        <taxon>Rhabditida</taxon>
        <taxon>Tylenchina</taxon>
        <taxon>Panagrolaimomorpha</taxon>
        <taxon>Strongyloidoidea</taxon>
        <taxon>Strongyloididae</taxon>
        <taxon>Parastrongyloides</taxon>
    </lineage>
</organism>
<protein>
    <submittedName>
        <fullName evidence="2">Protein LTV1 homolog</fullName>
    </submittedName>
</protein>
<dbReference type="WBParaSite" id="PTRK_0001683200.1">
    <property type="protein sequence ID" value="PTRK_0001683200.1"/>
    <property type="gene ID" value="PTRK_0001683200"/>
</dbReference>
<sequence>MEDSSSSEYIMKEKLKLNYSDESHLSEVSPTELISNGDTSSSCDNYLNDHRTIFLCGYVQDRWHNESLNNITNDLSSDYFVCTNKTKDNFNFTLTRDMLKNTKTFVFLLNEYTLHDLACLLCLQYAYEIHLPIIVLRPPQTQLIILNKNMADNTKEQLSDDEEEEVIKKRIDSLKLDHKIDIKIITKLLYDGYEKSIPYDRLEHSLSMKKLKKQLKSSVPITARRMSTRKLGVIESQHHITLIRQHRKLKNISRNKIDKEEQKNLSTDNYLLIPQKRNPSKVRNIDKKKSNKRNFKESSSLVNLPKYIENFDIKGEQSNYSSSQIGKNFHLPDINLRRRASDFATEDREGRDLFKTTRYLIFNGKDPSRKPQLVNFPKDLYDEDGELIDSEIYQELTNSSNIYGNEDSDFDADKDFENDEEKQKIALIVKGNLKDDDLYNDDDDDF</sequence>
<dbReference type="AlphaFoldDB" id="A0A0N5A548"/>
<name>A0A0N5A548_PARTI</name>
<proteinExistence type="predicted"/>
<accession>A0A0N5A548</accession>
<keyword evidence="1" id="KW-1185">Reference proteome</keyword>
<evidence type="ECO:0000313" key="1">
    <source>
        <dbReference type="Proteomes" id="UP000038045"/>
    </source>
</evidence>
<reference evidence="2" key="1">
    <citation type="submission" date="2017-02" db="UniProtKB">
        <authorList>
            <consortium name="WormBaseParasite"/>
        </authorList>
    </citation>
    <scope>IDENTIFICATION</scope>
</reference>
<evidence type="ECO:0000313" key="2">
    <source>
        <dbReference type="WBParaSite" id="PTRK_0001683200.1"/>
    </source>
</evidence>